<evidence type="ECO:0000259" key="2">
    <source>
        <dbReference type="Pfam" id="PF01370"/>
    </source>
</evidence>
<comment type="similarity">
    <text evidence="1">Belongs to the NAD(P)-dependent epimerase/dehydratase family.</text>
</comment>
<dbReference type="InterPro" id="IPR051225">
    <property type="entry name" value="NAD(P)_epim/dehydratase"/>
</dbReference>
<dbReference type="SUPFAM" id="SSF51735">
    <property type="entry name" value="NAD(P)-binding Rossmann-fold domains"/>
    <property type="match status" value="1"/>
</dbReference>
<dbReference type="EMBL" id="DRWN01000022">
    <property type="protein sequence ID" value="HHK68002.1"/>
    <property type="molecule type" value="Genomic_DNA"/>
</dbReference>
<organism evidence="3">
    <name type="scientific">Caldiarchaeum subterraneum</name>
    <dbReference type="NCBI Taxonomy" id="311458"/>
    <lineage>
        <taxon>Archaea</taxon>
        <taxon>Nitrososphaerota</taxon>
        <taxon>Candidatus Caldarchaeales</taxon>
        <taxon>Candidatus Caldarchaeaceae</taxon>
        <taxon>Candidatus Caldarchaeum</taxon>
    </lineage>
</organism>
<protein>
    <submittedName>
        <fullName evidence="3">NAD(P)-dependent oxidoreductase</fullName>
    </submittedName>
</protein>
<dbReference type="InterPro" id="IPR001509">
    <property type="entry name" value="Epimerase_deHydtase"/>
</dbReference>
<name>A0A7C5L793_CALS0</name>
<dbReference type="AlphaFoldDB" id="A0A7C5L793"/>
<evidence type="ECO:0000256" key="1">
    <source>
        <dbReference type="ARBA" id="ARBA00007637"/>
    </source>
</evidence>
<dbReference type="InterPro" id="IPR036291">
    <property type="entry name" value="NAD(P)-bd_dom_sf"/>
</dbReference>
<comment type="caution">
    <text evidence="3">The sequence shown here is derived from an EMBL/GenBank/DDBJ whole genome shotgun (WGS) entry which is preliminary data.</text>
</comment>
<dbReference type="Pfam" id="PF01370">
    <property type="entry name" value="Epimerase"/>
    <property type="match status" value="1"/>
</dbReference>
<evidence type="ECO:0000313" key="3">
    <source>
        <dbReference type="EMBL" id="HHK68002.1"/>
    </source>
</evidence>
<dbReference type="PANTHER" id="PTHR42687">
    <property type="entry name" value="L-THREONINE 3-DEHYDROGENASE"/>
    <property type="match status" value="1"/>
</dbReference>
<dbReference type="GO" id="GO:0008743">
    <property type="term" value="F:L-threonine 3-dehydrogenase activity"/>
    <property type="evidence" value="ECO:0007669"/>
    <property type="project" value="TreeGrafter"/>
</dbReference>
<feature type="domain" description="NAD-dependent epimerase/dehydratase" evidence="2">
    <location>
        <begin position="4"/>
        <end position="238"/>
    </location>
</feature>
<dbReference type="PANTHER" id="PTHR42687:SF1">
    <property type="entry name" value="L-THREONINE 3-DEHYDROGENASE, MITOCHONDRIAL"/>
    <property type="match status" value="1"/>
</dbReference>
<sequence>MGGVLVTGGCGFLGSWIARTLVSEDYEVVLFDVNETPLIKDIRNKLDFQKGSITDYVRVEEVIKKSRPNTIFHLAALLSAAAEQNPKTGYEVNIATTWPLFELSLKYDVENVLFASSIAVYSSGRGKTVNESMYTTPSTVYGVSKIFGELVGFWFYKRYGLRFAALRYASIIGPGRRNGGASAYSSLVIQKAAQQEPYVVPVPEDAVIPLVYVKDAVDATLHVWREIKRLNERVLNVAGLQPSPTALELVNAVKKQLPEADVSFSPAANYTEIVRAWPGDVDTSRIAALGWKPTYSNLDLAVQDFIREVRENRSVFWI</sequence>
<gene>
    <name evidence="3" type="ORF">ENM11_02455</name>
</gene>
<accession>A0A7C5L793</accession>
<reference evidence="3" key="1">
    <citation type="journal article" date="2020" name="mSystems">
        <title>Genome- and Community-Level Interaction Insights into Carbon Utilization and Element Cycling Functions of Hydrothermarchaeota in Hydrothermal Sediment.</title>
        <authorList>
            <person name="Zhou Z."/>
            <person name="Liu Y."/>
            <person name="Xu W."/>
            <person name="Pan J."/>
            <person name="Luo Z.H."/>
            <person name="Li M."/>
        </authorList>
    </citation>
    <scope>NUCLEOTIDE SEQUENCE [LARGE SCALE GENOMIC DNA]</scope>
    <source>
        <strain evidence="3">SpSt-1056</strain>
    </source>
</reference>
<proteinExistence type="inferred from homology"/>
<dbReference type="Gene3D" id="3.40.50.720">
    <property type="entry name" value="NAD(P)-binding Rossmann-like Domain"/>
    <property type="match status" value="1"/>
</dbReference>
<dbReference type="GO" id="GO:0006567">
    <property type="term" value="P:L-threonine catabolic process"/>
    <property type="evidence" value="ECO:0007669"/>
    <property type="project" value="TreeGrafter"/>
</dbReference>